<dbReference type="SUPFAM" id="SSF54495">
    <property type="entry name" value="UBC-like"/>
    <property type="match status" value="1"/>
</dbReference>
<dbReference type="PANTHER" id="PTHR24067">
    <property type="entry name" value="UBIQUITIN-CONJUGATING ENZYME E2"/>
    <property type="match status" value="1"/>
</dbReference>
<dbReference type="SMART" id="SM00212">
    <property type="entry name" value="UBCc"/>
    <property type="match status" value="1"/>
</dbReference>
<dbReference type="OrthoDB" id="6481921at2759"/>
<evidence type="ECO:0000313" key="2">
    <source>
        <dbReference type="EMBL" id="KAH7956180.1"/>
    </source>
</evidence>
<reference evidence="2" key="1">
    <citation type="journal article" date="2020" name="Cell">
        <title>Large-Scale Comparative Analyses of Tick Genomes Elucidate Their Genetic Diversity and Vector Capacities.</title>
        <authorList>
            <consortium name="Tick Genome and Microbiome Consortium (TIGMIC)"/>
            <person name="Jia N."/>
            <person name="Wang J."/>
            <person name="Shi W."/>
            <person name="Du L."/>
            <person name="Sun Y."/>
            <person name="Zhan W."/>
            <person name="Jiang J.F."/>
            <person name="Wang Q."/>
            <person name="Zhang B."/>
            <person name="Ji P."/>
            <person name="Bell-Sakyi L."/>
            <person name="Cui X.M."/>
            <person name="Yuan T.T."/>
            <person name="Jiang B.G."/>
            <person name="Yang W.F."/>
            <person name="Lam T.T."/>
            <person name="Chang Q.C."/>
            <person name="Ding S.J."/>
            <person name="Wang X.J."/>
            <person name="Zhu J.G."/>
            <person name="Ruan X.D."/>
            <person name="Zhao L."/>
            <person name="Wei J.T."/>
            <person name="Ye R.Z."/>
            <person name="Que T.C."/>
            <person name="Du C.H."/>
            <person name="Zhou Y.H."/>
            <person name="Cheng J.X."/>
            <person name="Dai P.F."/>
            <person name="Guo W.B."/>
            <person name="Han X.H."/>
            <person name="Huang E.J."/>
            <person name="Li L.F."/>
            <person name="Wei W."/>
            <person name="Gao Y.C."/>
            <person name="Liu J.Z."/>
            <person name="Shao H.Z."/>
            <person name="Wang X."/>
            <person name="Wang C.C."/>
            <person name="Yang T.C."/>
            <person name="Huo Q.B."/>
            <person name="Li W."/>
            <person name="Chen H.Y."/>
            <person name="Chen S.E."/>
            <person name="Zhou L.G."/>
            <person name="Ni X.B."/>
            <person name="Tian J.H."/>
            <person name="Sheng Y."/>
            <person name="Liu T."/>
            <person name="Pan Y.S."/>
            <person name="Xia L.Y."/>
            <person name="Li J."/>
            <person name="Zhao F."/>
            <person name="Cao W.C."/>
        </authorList>
    </citation>
    <scope>NUCLEOTIDE SEQUENCE</scope>
    <source>
        <strain evidence="2">Rsan-2018</strain>
    </source>
</reference>
<reference evidence="2" key="2">
    <citation type="submission" date="2021-09" db="EMBL/GenBank/DDBJ databases">
        <authorList>
            <person name="Jia N."/>
            <person name="Wang J."/>
            <person name="Shi W."/>
            <person name="Du L."/>
            <person name="Sun Y."/>
            <person name="Zhan W."/>
            <person name="Jiang J."/>
            <person name="Wang Q."/>
            <person name="Zhang B."/>
            <person name="Ji P."/>
            <person name="Sakyi L.B."/>
            <person name="Cui X."/>
            <person name="Yuan T."/>
            <person name="Jiang B."/>
            <person name="Yang W."/>
            <person name="Lam T.T.-Y."/>
            <person name="Chang Q."/>
            <person name="Ding S."/>
            <person name="Wang X."/>
            <person name="Zhu J."/>
            <person name="Ruan X."/>
            <person name="Zhao L."/>
            <person name="Wei J."/>
            <person name="Que T."/>
            <person name="Du C."/>
            <person name="Cheng J."/>
            <person name="Dai P."/>
            <person name="Han X."/>
            <person name="Huang E."/>
            <person name="Gao Y."/>
            <person name="Liu J."/>
            <person name="Shao H."/>
            <person name="Ye R."/>
            <person name="Li L."/>
            <person name="Wei W."/>
            <person name="Wang X."/>
            <person name="Wang C."/>
            <person name="Huo Q."/>
            <person name="Li W."/>
            <person name="Guo W."/>
            <person name="Chen H."/>
            <person name="Chen S."/>
            <person name="Zhou L."/>
            <person name="Zhou L."/>
            <person name="Ni X."/>
            <person name="Tian J."/>
            <person name="Zhou Y."/>
            <person name="Sheng Y."/>
            <person name="Liu T."/>
            <person name="Pan Y."/>
            <person name="Xia L."/>
            <person name="Li J."/>
            <person name="Zhao F."/>
            <person name="Cao W."/>
        </authorList>
    </citation>
    <scope>NUCLEOTIDE SEQUENCE</scope>
    <source>
        <strain evidence="2">Rsan-2018</strain>
        <tissue evidence="2">Larvae</tissue>
    </source>
</reference>
<evidence type="ECO:0000259" key="1">
    <source>
        <dbReference type="PROSITE" id="PS50127"/>
    </source>
</evidence>
<dbReference type="Pfam" id="PF00179">
    <property type="entry name" value="UQ_con"/>
    <property type="match status" value="1"/>
</dbReference>
<dbReference type="AlphaFoldDB" id="A0A9D4SXX0"/>
<dbReference type="OMA" id="ERMRYNT"/>
<accession>A0A9D4SXX0</accession>
<dbReference type="Proteomes" id="UP000821837">
    <property type="component" value="Unassembled WGS sequence"/>
</dbReference>
<keyword evidence="3" id="KW-1185">Reference proteome</keyword>
<evidence type="ECO:0000313" key="3">
    <source>
        <dbReference type="Proteomes" id="UP000821837"/>
    </source>
</evidence>
<feature type="domain" description="UBC core" evidence="1">
    <location>
        <begin position="16"/>
        <end position="180"/>
    </location>
</feature>
<dbReference type="EMBL" id="JABSTV010001250">
    <property type="protein sequence ID" value="KAH7956180.1"/>
    <property type="molecule type" value="Genomic_DNA"/>
</dbReference>
<dbReference type="InterPro" id="IPR016135">
    <property type="entry name" value="UBQ-conjugating_enzyme/RWD"/>
</dbReference>
<protein>
    <recommendedName>
        <fullName evidence="1">UBC core domain-containing protein</fullName>
    </recommendedName>
</protein>
<dbReference type="PROSITE" id="PS50127">
    <property type="entry name" value="UBC_2"/>
    <property type="match status" value="1"/>
</dbReference>
<organism evidence="2 3">
    <name type="scientific">Rhipicephalus sanguineus</name>
    <name type="common">Brown dog tick</name>
    <name type="synonym">Ixodes sanguineus</name>
    <dbReference type="NCBI Taxonomy" id="34632"/>
    <lineage>
        <taxon>Eukaryota</taxon>
        <taxon>Metazoa</taxon>
        <taxon>Ecdysozoa</taxon>
        <taxon>Arthropoda</taxon>
        <taxon>Chelicerata</taxon>
        <taxon>Arachnida</taxon>
        <taxon>Acari</taxon>
        <taxon>Parasitiformes</taxon>
        <taxon>Ixodida</taxon>
        <taxon>Ixodoidea</taxon>
        <taxon>Ixodidae</taxon>
        <taxon>Rhipicephalinae</taxon>
        <taxon>Rhipicephalus</taxon>
        <taxon>Rhipicephalus</taxon>
    </lineage>
</organism>
<dbReference type="VEuPathDB" id="VectorBase:RSAN_029079"/>
<gene>
    <name evidence="2" type="ORF">HPB52_006690</name>
</gene>
<dbReference type="InterPro" id="IPR000608">
    <property type="entry name" value="UBC"/>
</dbReference>
<sequence length="235" mass="25661">MARRPQDPGDEQPTPQCLQRIQSDLAELHADPPPGVFVSPEENDMTVLHAIIVGSWGTPLEGGFFHLVLKCPGDYPLRPPRVRFLTGVGKASFNGHIYGESMCLSVLGTAPGPSWNPEMNISSLLAAIQSFLADGASERMRHNAISIAVCDTLEACLRESTADSPSMPPALKKQVLKYYTDNYAKYEDAVKAQIGSPGALSWVRNLMIGDYQQLLKRLRDIKKKIDDQNAAAAAE</sequence>
<proteinExistence type="predicted"/>
<dbReference type="Gene3D" id="3.10.110.10">
    <property type="entry name" value="Ubiquitin Conjugating Enzyme"/>
    <property type="match status" value="1"/>
</dbReference>
<name>A0A9D4SXX0_RHISA</name>
<dbReference type="InterPro" id="IPR050113">
    <property type="entry name" value="Ub_conjugating_enzyme"/>
</dbReference>
<comment type="caution">
    <text evidence="2">The sequence shown here is derived from an EMBL/GenBank/DDBJ whole genome shotgun (WGS) entry which is preliminary data.</text>
</comment>